<dbReference type="EMBL" id="OU898281">
    <property type="protein sequence ID" value="CAG9836114.1"/>
    <property type="molecule type" value="Genomic_DNA"/>
</dbReference>
<dbReference type="Proteomes" id="UP001153709">
    <property type="component" value="Chromosome 6"/>
</dbReference>
<proteinExistence type="predicted"/>
<gene>
    <name evidence="1" type="ORF">DIABBA_LOCUS9229</name>
</gene>
<evidence type="ECO:0000313" key="1">
    <source>
        <dbReference type="EMBL" id="CAG9836114.1"/>
    </source>
</evidence>
<protein>
    <submittedName>
        <fullName evidence="1">Uncharacterized protein</fullName>
    </submittedName>
</protein>
<dbReference type="AlphaFoldDB" id="A0A9N9T431"/>
<organism evidence="1 2">
    <name type="scientific">Diabrotica balteata</name>
    <name type="common">Banded cucumber beetle</name>
    <dbReference type="NCBI Taxonomy" id="107213"/>
    <lineage>
        <taxon>Eukaryota</taxon>
        <taxon>Metazoa</taxon>
        <taxon>Ecdysozoa</taxon>
        <taxon>Arthropoda</taxon>
        <taxon>Hexapoda</taxon>
        <taxon>Insecta</taxon>
        <taxon>Pterygota</taxon>
        <taxon>Neoptera</taxon>
        <taxon>Endopterygota</taxon>
        <taxon>Coleoptera</taxon>
        <taxon>Polyphaga</taxon>
        <taxon>Cucujiformia</taxon>
        <taxon>Chrysomeloidea</taxon>
        <taxon>Chrysomelidae</taxon>
        <taxon>Galerucinae</taxon>
        <taxon>Diabroticina</taxon>
        <taxon>Diabroticites</taxon>
        <taxon>Diabrotica</taxon>
    </lineage>
</organism>
<name>A0A9N9T431_DIABA</name>
<accession>A0A9N9T431</accession>
<evidence type="ECO:0000313" key="2">
    <source>
        <dbReference type="Proteomes" id="UP001153709"/>
    </source>
</evidence>
<reference evidence="1" key="1">
    <citation type="submission" date="2022-01" db="EMBL/GenBank/DDBJ databases">
        <authorList>
            <person name="King R."/>
        </authorList>
    </citation>
    <scope>NUCLEOTIDE SEQUENCE</scope>
</reference>
<sequence length="85" mass="9760">MYIEELSNENYASFPSVKALFDENPDKSQEISDLVKLLADLNDEKFVRFSDFRKLVEPFHLVENPWAITTANVAHLAIFDTKLGI</sequence>
<dbReference type="OrthoDB" id="6744268at2759"/>
<keyword evidence="2" id="KW-1185">Reference proteome</keyword>